<dbReference type="AlphaFoldDB" id="A0A4S8PYZ5"/>
<proteinExistence type="predicted"/>
<dbReference type="PANTHER" id="PTHR43681">
    <property type="entry name" value="TRANSMEMBRANE GTPASE FZO"/>
    <property type="match status" value="1"/>
</dbReference>
<dbReference type="SUPFAM" id="SSF52540">
    <property type="entry name" value="P-loop containing nucleoside triphosphate hydrolases"/>
    <property type="match status" value="1"/>
</dbReference>
<keyword evidence="1" id="KW-0472">Membrane</keyword>
<evidence type="ECO:0000256" key="1">
    <source>
        <dbReference type="SAM" id="Phobius"/>
    </source>
</evidence>
<dbReference type="InterPro" id="IPR045063">
    <property type="entry name" value="Dynamin_N"/>
</dbReference>
<comment type="caution">
    <text evidence="3">The sequence shown here is derived from an EMBL/GenBank/DDBJ whole genome shotgun (WGS) entry which is preliminary data.</text>
</comment>
<dbReference type="OrthoDB" id="4746525at2"/>
<dbReference type="Proteomes" id="UP000308760">
    <property type="component" value="Unassembled WGS sequence"/>
</dbReference>
<dbReference type="Pfam" id="PF00350">
    <property type="entry name" value="Dynamin_N"/>
    <property type="match status" value="1"/>
</dbReference>
<keyword evidence="4" id="KW-1185">Reference proteome</keyword>
<dbReference type="InterPro" id="IPR027417">
    <property type="entry name" value="P-loop_NTPase"/>
</dbReference>
<accession>A0A4S8PYZ5</accession>
<dbReference type="RefSeq" id="WP_136537350.1">
    <property type="nucleotide sequence ID" value="NZ_STGY01000083.1"/>
</dbReference>
<keyword evidence="1" id="KW-0812">Transmembrane</keyword>
<organism evidence="3 4">
    <name type="scientific">Glycomyces buryatensis</name>
    <dbReference type="NCBI Taxonomy" id="2570927"/>
    <lineage>
        <taxon>Bacteria</taxon>
        <taxon>Bacillati</taxon>
        <taxon>Actinomycetota</taxon>
        <taxon>Actinomycetes</taxon>
        <taxon>Glycomycetales</taxon>
        <taxon>Glycomycetaceae</taxon>
        <taxon>Glycomyces</taxon>
    </lineage>
</organism>
<name>A0A4S8PYZ5_9ACTN</name>
<dbReference type="Gene3D" id="3.40.50.300">
    <property type="entry name" value="P-loop containing nucleotide triphosphate hydrolases"/>
    <property type="match status" value="1"/>
</dbReference>
<protein>
    <recommendedName>
        <fullName evidence="2">Dynamin N-terminal domain-containing protein</fullName>
    </recommendedName>
</protein>
<evidence type="ECO:0000313" key="3">
    <source>
        <dbReference type="EMBL" id="THV33469.1"/>
    </source>
</evidence>
<gene>
    <name evidence="3" type="ORF">FAB82_25335</name>
</gene>
<dbReference type="EMBL" id="STGY01000083">
    <property type="protein sequence ID" value="THV33469.1"/>
    <property type="molecule type" value="Genomic_DNA"/>
</dbReference>
<reference evidence="4" key="1">
    <citation type="submission" date="2019-04" db="EMBL/GenBank/DDBJ databases">
        <title>Nocardioides xinjiangensis sp. nov.</title>
        <authorList>
            <person name="Liu S."/>
        </authorList>
    </citation>
    <scope>NUCLEOTIDE SEQUENCE [LARGE SCALE GENOMIC DNA]</scope>
    <source>
        <strain evidence="4">18</strain>
    </source>
</reference>
<reference evidence="3 4" key="2">
    <citation type="submission" date="2019-05" db="EMBL/GenBank/DDBJ databases">
        <title>Glycomyces buryatensis sp. nov.</title>
        <authorList>
            <person name="Nikitina E."/>
        </authorList>
    </citation>
    <scope>NUCLEOTIDE SEQUENCE [LARGE SCALE GENOMIC DNA]</scope>
    <source>
        <strain evidence="3 4">18</strain>
    </source>
</reference>
<dbReference type="InterPro" id="IPR051943">
    <property type="entry name" value="TRAFAC_Dynamin-like_GTPase"/>
</dbReference>
<dbReference type="PANTHER" id="PTHR43681:SF1">
    <property type="entry name" value="SARCALUMENIN"/>
    <property type="match status" value="1"/>
</dbReference>
<evidence type="ECO:0000259" key="2">
    <source>
        <dbReference type="Pfam" id="PF00350"/>
    </source>
</evidence>
<evidence type="ECO:0000313" key="4">
    <source>
        <dbReference type="Proteomes" id="UP000308760"/>
    </source>
</evidence>
<sequence length="633" mass="67318">MTTEAPAAAPAKKAAAKPNPAAQIHKLCAKAAKAGTASLRSVDAKAAAEVDEVARWQPDKPVAVIVGETKRGKSSLVNALLGTPGLSPVDAAVATTAYLEFAHAEQASVRAWQPGAADPMLLGTGDLRNWATRLGTLPPGMLPPKRMLVGQPAPLLKHLSIVDTPGTGGLDPDHAQIALEAVSRATCLIMVTDSSSPMAKTELDFLSEASRRVNFVVFALTKTDTYPGWRTVLEENRALIEAHAPRFRHAPHFPVSAMLAEHALASSGPTRQALAKESGIGKLQRALVRVGSAGKALVAANVVRAARTEFARLAKSAQEDMKAYDPDPAAADRIKEEKKQVLSTKRSETKKANLALRVETQRAKIESQGRLRTHLQELEEALLDEVEKASKSDLEAMPERVEIALQAIAARLSGELHHRFVLLAERVLRQVFNEEELNQATGQINAGLRAAASGRARRDANADGAMLVASSAGVAMMAGRAVSIGAGAIGLGALGGIGALALSFTGIGVGIGAAAFLLYRRKIAGDRQAAKQWIQRVIAEARANLNEEIGFRFTEVEFVFNTTLDDALERRGTEYDARISAAESAAKADQAARAKKQAALKQRRDSMAQKVKQLDEVLAKARTLVPGEEDTDG</sequence>
<feature type="domain" description="Dynamin N-terminal" evidence="2">
    <location>
        <begin position="64"/>
        <end position="212"/>
    </location>
</feature>
<keyword evidence="1" id="KW-1133">Transmembrane helix</keyword>
<feature type="transmembrane region" description="Helical" evidence="1">
    <location>
        <begin position="497"/>
        <end position="519"/>
    </location>
</feature>